<protein>
    <submittedName>
        <fullName evidence="1">Uncharacterized protein</fullName>
    </submittedName>
</protein>
<dbReference type="EMBL" id="CP061799">
    <property type="protein sequence ID" value="QTA78228.1"/>
    <property type="molecule type" value="Genomic_DNA"/>
</dbReference>
<evidence type="ECO:0000313" key="2">
    <source>
        <dbReference type="Proteomes" id="UP000663720"/>
    </source>
</evidence>
<reference evidence="1" key="1">
    <citation type="journal article" date="2021" name="Microb. Physiol.">
        <title>Proteogenomic Insights into the Physiology of Marine, Sulfate-Reducing, Filamentous Desulfonema limicola and Desulfonema magnum.</title>
        <authorList>
            <person name="Schnaars V."/>
            <person name="Wohlbrand L."/>
            <person name="Scheve S."/>
            <person name="Hinrichs C."/>
            <person name="Reinhardt R."/>
            <person name="Rabus R."/>
        </authorList>
    </citation>
    <scope>NUCLEOTIDE SEQUENCE</scope>
    <source>
        <strain evidence="1">5ac10</strain>
    </source>
</reference>
<accession>A0A975B3R0</accession>
<organism evidence="1 2">
    <name type="scientific">Desulfonema limicola</name>
    <dbReference type="NCBI Taxonomy" id="45656"/>
    <lineage>
        <taxon>Bacteria</taxon>
        <taxon>Pseudomonadati</taxon>
        <taxon>Thermodesulfobacteriota</taxon>
        <taxon>Desulfobacteria</taxon>
        <taxon>Desulfobacterales</taxon>
        <taxon>Desulfococcaceae</taxon>
        <taxon>Desulfonema</taxon>
    </lineage>
</organism>
<proteinExistence type="predicted"/>
<dbReference type="Proteomes" id="UP000663720">
    <property type="component" value="Chromosome"/>
</dbReference>
<dbReference type="AlphaFoldDB" id="A0A975B3R0"/>
<dbReference type="RefSeq" id="WP_207690115.1">
    <property type="nucleotide sequence ID" value="NZ_CP061799.1"/>
</dbReference>
<name>A0A975B3R0_9BACT</name>
<dbReference type="KEGG" id="dli:dnl_04450"/>
<evidence type="ECO:0000313" key="1">
    <source>
        <dbReference type="EMBL" id="QTA78228.1"/>
    </source>
</evidence>
<keyword evidence="2" id="KW-1185">Reference proteome</keyword>
<gene>
    <name evidence="1" type="ORF">dnl_04450</name>
</gene>
<sequence length="119" mass="13737">MKCDKCNETIKENEKMELYGQILCEDCYIDSISPTKTCDPWAVHSAKSFSDENKTSASLNETQSKILQILKETQGIESEGLIEKLQIKKSDFERDFAALRHMEKVRAEMRDGKKILCLW</sequence>